<dbReference type="InterPro" id="IPR002060">
    <property type="entry name" value="Squ/phyt_synthse"/>
</dbReference>
<reference evidence="1 2" key="1">
    <citation type="journal article" date="2023" name="Commun. Biol.">
        <title>Genome analysis of Parmales, the sister group of diatoms, reveals the evolutionary specialization of diatoms from phago-mixotrophs to photoautotrophs.</title>
        <authorList>
            <person name="Ban H."/>
            <person name="Sato S."/>
            <person name="Yoshikawa S."/>
            <person name="Yamada K."/>
            <person name="Nakamura Y."/>
            <person name="Ichinomiya M."/>
            <person name="Sato N."/>
            <person name="Blanc-Mathieu R."/>
            <person name="Endo H."/>
            <person name="Kuwata A."/>
            <person name="Ogata H."/>
        </authorList>
    </citation>
    <scope>NUCLEOTIDE SEQUENCE [LARGE SCALE GENOMIC DNA]</scope>
</reference>
<evidence type="ECO:0000313" key="1">
    <source>
        <dbReference type="EMBL" id="GMI26441.1"/>
    </source>
</evidence>
<gene>
    <name evidence="1" type="ORF">TeGR_g3501</name>
</gene>
<organism evidence="1 2">
    <name type="scientific">Tetraparma gracilis</name>
    <dbReference type="NCBI Taxonomy" id="2962635"/>
    <lineage>
        <taxon>Eukaryota</taxon>
        <taxon>Sar</taxon>
        <taxon>Stramenopiles</taxon>
        <taxon>Ochrophyta</taxon>
        <taxon>Bolidophyceae</taxon>
        <taxon>Parmales</taxon>
        <taxon>Triparmaceae</taxon>
        <taxon>Tetraparma</taxon>
    </lineage>
</organism>
<name>A0ABQ6MI67_9STRA</name>
<comment type="caution">
    <text evidence="1">The sequence shown here is derived from an EMBL/GenBank/DDBJ whole genome shotgun (WGS) entry which is preliminary data.</text>
</comment>
<dbReference type="Pfam" id="PF00494">
    <property type="entry name" value="SQS_PSY"/>
    <property type="match status" value="1"/>
</dbReference>
<dbReference type="EMBL" id="BRYB01001470">
    <property type="protein sequence ID" value="GMI26441.1"/>
    <property type="molecule type" value="Genomic_DNA"/>
</dbReference>
<accession>A0ABQ6MI67</accession>
<dbReference type="Gene3D" id="1.10.600.10">
    <property type="entry name" value="Farnesyl Diphosphate Synthase"/>
    <property type="match status" value="1"/>
</dbReference>
<keyword evidence="2" id="KW-1185">Reference proteome</keyword>
<sequence length="361" mass="39552">MHRLPRHLCRHLPSCNSSLRQAPIRQAPRSAPVRLLSSTSARKDLPAAAAATSSPPPAASSAAYCTSLAQRSDHPSYLAGLLLPARSKRPFFALAALNVETASMKSLRQDSLRNGNAAAAVKLQWWHERVADIYEDRLDPVLLHQPLVQELQNAIRGDPERPLTRRFLEQLLAARQADLATATHESLNDLEAYVSQTQGPLLKLQLEALGVQSDGADHVATHLGMGIGLANFLRGVPPLAAQGHVALPGELMEKHRISSSVLLKPEERDPHDDENLRAAAFDLAVVGNEHLRHARDTFLNPESKVPAEARGAFLRGVDARLYFERMEVCNFDMDEARLKQGGLGSLPVQLAKTKFFSSDPF</sequence>
<protein>
    <submittedName>
        <fullName evidence="1">Uncharacterized protein</fullName>
    </submittedName>
</protein>
<evidence type="ECO:0000313" key="2">
    <source>
        <dbReference type="Proteomes" id="UP001165060"/>
    </source>
</evidence>
<dbReference type="Proteomes" id="UP001165060">
    <property type="component" value="Unassembled WGS sequence"/>
</dbReference>
<dbReference type="InterPro" id="IPR008949">
    <property type="entry name" value="Isoprenoid_synthase_dom_sf"/>
</dbReference>
<proteinExistence type="predicted"/>
<dbReference type="SUPFAM" id="SSF48576">
    <property type="entry name" value="Terpenoid synthases"/>
    <property type="match status" value="1"/>
</dbReference>